<dbReference type="SMART" id="SM00028">
    <property type="entry name" value="TPR"/>
    <property type="match status" value="3"/>
</dbReference>
<keyword evidence="1" id="KW-0677">Repeat</keyword>
<dbReference type="WBParaSite" id="jg8537">
    <property type="protein sequence ID" value="jg8537"/>
    <property type="gene ID" value="jg8537"/>
</dbReference>
<proteinExistence type="predicted"/>
<dbReference type="GO" id="GO:0006620">
    <property type="term" value="P:post-translational protein targeting to endoplasmic reticulum membrane"/>
    <property type="evidence" value="ECO:0007669"/>
    <property type="project" value="TreeGrafter"/>
</dbReference>
<keyword evidence="3" id="KW-0812">Transmembrane</keyword>
<name>A0A915EQX6_9BILA</name>
<reference evidence="5" key="1">
    <citation type="submission" date="2022-11" db="UniProtKB">
        <authorList>
            <consortium name="WormBaseParasite"/>
        </authorList>
    </citation>
    <scope>IDENTIFICATION</scope>
</reference>
<dbReference type="InterPro" id="IPR047150">
    <property type="entry name" value="SGT"/>
</dbReference>
<dbReference type="PANTHER" id="PTHR45831:SF2">
    <property type="entry name" value="LD24721P"/>
    <property type="match status" value="1"/>
</dbReference>
<dbReference type="GO" id="GO:0060090">
    <property type="term" value="F:molecular adaptor activity"/>
    <property type="evidence" value="ECO:0007669"/>
    <property type="project" value="TreeGrafter"/>
</dbReference>
<dbReference type="PANTHER" id="PTHR45831">
    <property type="entry name" value="LD24721P"/>
    <property type="match status" value="1"/>
</dbReference>
<dbReference type="GO" id="GO:0016020">
    <property type="term" value="C:membrane"/>
    <property type="evidence" value="ECO:0007669"/>
    <property type="project" value="TreeGrafter"/>
</dbReference>
<organism evidence="4 5">
    <name type="scientific">Ditylenchus dipsaci</name>
    <dbReference type="NCBI Taxonomy" id="166011"/>
    <lineage>
        <taxon>Eukaryota</taxon>
        <taxon>Metazoa</taxon>
        <taxon>Ecdysozoa</taxon>
        <taxon>Nematoda</taxon>
        <taxon>Chromadorea</taxon>
        <taxon>Rhabditida</taxon>
        <taxon>Tylenchina</taxon>
        <taxon>Tylenchomorpha</taxon>
        <taxon>Sphaerularioidea</taxon>
        <taxon>Anguinidae</taxon>
        <taxon>Anguininae</taxon>
        <taxon>Ditylenchus</taxon>
    </lineage>
</organism>
<dbReference type="InterPro" id="IPR019734">
    <property type="entry name" value="TPR_rpt"/>
</dbReference>
<keyword evidence="4" id="KW-1185">Reference proteome</keyword>
<keyword evidence="2" id="KW-0802">TPR repeat</keyword>
<keyword evidence="3" id="KW-1133">Transmembrane helix</keyword>
<evidence type="ECO:0000256" key="1">
    <source>
        <dbReference type="ARBA" id="ARBA00022737"/>
    </source>
</evidence>
<dbReference type="AlphaFoldDB" id="A0A915EQX6"/>
<dbReference type="InterPro" id="IPR011990">
    <property type="entry name" value="TPR-like_helical_dom_sf"/>
</dbReference>
<accession>A0A915EQX6</accession>
<sequence>MGSNQPHSHRDLVDSLAEHFRKLGNEQFKVGKYEEAVNLYTKSLAKVKSWEAFSNRAAAYLKLERFHLALQDCAQVVTIDKKNFKGLFRMAQALFGMKQNVGAVMECKNCLELWPGHPDVIKLLNDIKDYEKRSKSSQFQILFVAPSFIELTTVDFEVLRFNSWKQLIEKLRTCHTPIKRVDIAEYFDEDAMDQWIFPRAFRWPFGSNKHFLCGVIGVDSATFCHALNNFSCFRKASFVNIFDPIQQWNKTLTIEISAVFSFLHSFDRNHSQLIIDYHSLDMGIEVLWDMLVEKFVREKRKSSYSLKIQCPKKLMKPKECRVHNLKTSEVLLVRTDSPNLFALDAASNDYSSGFVLSILGQCEFWSIVIIPLLTESFEQAEVLKQIVATILKDCKWYAGYIDLEFLTKDNTFIHVRDPTDLSAVNKRLKYFKYNEEEREDAYIQTVGAAIDKMDVPSRTSAGHGQFIFVITNFARIDTGADGEFLRELNRLLLEKEIQLRNVRLEFDGRKGTEIPMHFLNIQQLHNLSSNIMRVSLVETNNVVQAMSPCPSLSAIDIIKQYHAIKKFYAETWLEEHKKESVIGLLLLVLAILFAVMSFVFSWWERRTYTDKKLLDTESSGTATTTAKSSSA</sequence>
<feature type="transmembrane region" description="Helical" evidence="3">
    <location>
        <begin position="581"/>
        <end position="603"/>
    </location>
</feature>
<keyword evidence="3" id="KW-0472">Membrane</keyword>
<evidence type="ECO:0000313" key="5">
    <source>
        <dbReference type="WBParaSite" id="jg8537"/>
    </source>
</evidence>
<evidence type="ECO:0000313" key="4">
    <source>
        <dbReference type="Proteomes" id="UP000887574"/>
    </source>
</evidence>
<dbReference type="SUPFAM" id="SSF48452">
    <property type="entry name" value="TPR-like"/>
    <property type="match status" value="1"/>
</dbReference>
<dbReference type="Gene3D" id="1.25.40.10">
    <property type="entry name" value="Tetratricopeptide repeat domain"/>
    <property type="match status" value="1"/>
</dbReference>
<protein>
    <submittedName>
        <fullName evidence="5">Uncharacterized protein</fullName>
    </submittedName>
</protein>
<dbReference type="GO" id="GO:0072380">
    <property type="term" value="C:TRC complex"/>
    <property type="evidence" value="ECO:0007669"/>
    <property type="project" value="TreeGrafter"/>
</dbReference>
<evidence type="ECO:0000256" key="3">
    <source>
        <dbReference type="SAM" id="Phobius"/>
    </source>
</evidence>
<evidence type="ECO:0000256" key="2">
    <source>
        <dbReference type="ARBA" id="ARBA00022803"/>
    </source>
</evidence>
<dbReference type="Proteomes" id="UP000887574">
    <property type="component" value="Unplaced"/>
</dbReference>